<dbReference type="InterPro" id="IPR050425">
    <property type="entry name" value="NAD(P)_dehydrat-like"/>
</dbReference>
<dbReference type="PANTHER" id="PTHR10366">
    <property type="entry name" value="NAD DEPENDENT EPIMERASE/DEHYDRATASE"/>
    <property type="match status" value="1"/>
</dbReference>
<keyword evidence="1" id="KW-0560">Oxidoreductase</keyword>
<dbReference type="InterPro" id="IPR036291">
    <property type="entry name" value="NAD(P)-bd_dom_sf"/>
</dbReference>
<evidence type="ECO:0000313" key="5">
    <source>
        <dbReference type="Proteomes" id="UP000283530"/>
    </source>
</evidence>
<evidence type="ECO:0000259" key="3">
    <source>
        <dbReference type="Pfam" id="PF01370"/>
    </source>
</evidence>
<evidence type="ECO:0000313" key="4">
    <source>
        <dbReference type="EMBL" id="RWR76942.1"/>
    </source>
</evidence>
<sequence>MEEKGRVCVTGAGGFVASWLVKLLLSKGYMVHGTVRDPGDEKNSHLKRLENAQENLQLFNANLLDYNSLCAAIAGCSGVFHVACPVPPGQVANPETELLEPAVRGTLNVLKACSETGVERVIVVSSTAAVVMNPNWPPNRPMDEDCWSDIDYCRESQDSHDWYCIAKTKSEREALKYGENSELDVLTLCPSFILGPLLQPTMNASTHIFIELFKGLSETIENIVWRIVDVRDVAEALMLMYDKKEASGRYICAPHLVPVRTLVENLKSKYPNYNYPKNYIEVDQDAKPTSEKLKRLGWECRSLEETIIDTVEYYQEAGILNNS</sequence>
<evidence type="ECO:0000256" key="2">
    <source>
        <dbReference type="SAM" id="Coils"/>
    </source>
</evidence>
<feature type="domain" description="NAD-dependent epimerase/dehydratase" evidence="3">
    <location>
        <begin position="7"/>
        <end position="247"/>
    </location>
</feature>
<keyword evidence="5" id="KW-1185">Reference proteome</keyword>
<dbReference type="Gene3D" id="3.40.50.720">
    <property type="entry name" value="NAD(P)-binding Rossmann-like Domain"/>
    <property type="match status" value="1"/>
</dbReference>
<proteinExistence type="predicted"/>
<name>A0A443NEJ8_9MAGN</name>
<accession>A0A443NEJ8</accession>
<dbReference type="Pfam" id="PF01370">
    <property type="entry name" value="Epimerase"/>
    <property type="match status" value="1"/>
</dbReference>
<dbReference type="OrthoDB" id="2735536at2759"/>
<dbReference type="AlphaFoldDB" id="A0A443NEJ8"/>
<feature type="coiled-coil region" evidence="2">
    <location>
        <begin position="42"/>
        <end position="69"/>
    </location>
</feature>
<organism evidence="4 5">
    <name type="scientific">Cinnamomum micranthum f. kanehirae</name>
    <dbReference type="NCBI Taxonomy" id="337451"/>
    <lineage>
        <taxon>Eukaryota</taxon>
        <taxon>Viridiplantae</taxon>
        <taxon>Streptophyta</taxon>
        <taxon>Embryophyta</taxon>
        <taxon>Tracheophyta</taxon>
        <taxon>Spermatophyta</taxon>
        <taxon>Magnoliopsida</taxon>
        <taxon>Magnoliidae</taxon>
        <taxon>Laurales</taxon>
        <taxon>Lauraceae</taxon>
        <taxon>Cinnamomum</taxon>
    </lineage>
</organism>
<dbReference type="Proteomes" id="UP000283530">
    <property type="component" value="Unassembled WGS sequence"/>
</dbReference>
<dbReference type="EMBL" id="QPKB01000002">
    <property type="protein sequence ID" value="RWR76942.1"/>
    <property type="molecule type" value="Genomic_DNA"/>
</dbReference>
<reference evidence="4 5" key="1">
    <citation type="journal article" date="2019" name="Nat. Plants">
        <title>Stout camphor tree genome fills gaps in understanding of flowering plant genome evolution.</title>
        <authorList>
            <person name="Chaw S.M."/>
            <person name="Liu Y.C."/>
            <person name="Wu Y.W."/>
            <person name="Wang H.Y."/>
            <person name="Lin C.I."/>
            <person name="Wu C.S."/>
            <person name="Ke H.M."/>
            <person name="Chang L.Y."/>
            <person name="Hsu C.Y."/>
            <person name="Yang H.T."/>
            <person name="Sudianto E."/>
            <person name="Hsu M.H."/>
            <person name="Wu K.P."/>
            <person name="Wang L.N."/>
            <person name="Leebens-Mack J.H."/>
            <person name="Tsai I.J."/>
        </authorList>
    </citation>
    <scope>NUCLEOTIDE SEQUENCE [LARGE SCALE GENOMIC DNA]</scope>
    <source>
        <strain evidence="5">cv. Chaw 1501</strain>
        <tissue evidence="4">Young leaves</tissue>
    </source>
</reference>
<keyword evidence="2" id="KW-0175">Coiled coil</keyword>
<dbReference type="InterPro" id="IPR001509">
    <property type="entry name" value="Epimerase_deHydtase"/>
</dbReference>
<gene>
    <name evidence="4" type="ORF">CKAN_00540800</name>
</gene>
<dbReference type="SUPFAM" id="SSF51735">
    <property type="entry name" value="NAD(P)-binding Rossmann-fold domains"/>
    <property type="match status" value="1"/>
</dbReference>
<dbReference type="CDD" id="cd08958">
    <property type="entry name" value="FR_SDR_e"/>
    <property type="match status" value="1"/>
</dbReference>
<dbReference type="STRING" id="337451.A0A443NEJ8"/>
<dbReference type="GO" id="GO:0016616">
    <property type="term" value="F:oxidoreductase activity, acting on the CH-OH group of donors, NAD or NADP as acceptor"/>
    <property type="evidence" value="ECO:0007669"/>
    <property type="project" value="TreeGrafter"/>
</dbReference>
<dbReference type="PANTHER" id="PTHR10366:SF831">
    <property type="entry name" value="NAD-DEPENDENT EPIMERASE_DEHYDRATASE DOMAIN-CONTAINING PROTEIN"/>
    <property type="match status" value="1"/>
</dbReference>
<dbReference type="FunFam" id="3.40.50.720:FF:000382">
    <property type="entry name" value="NAD(P)-binding Rossmann-fold superfamily protein"/>
    <property type="match status" value="1"/>
</dbReference>
<protein>
    <submittedName>
        <fullName evidence="4">Cinnamoyl-CoA reductase 1-like protein</fullName>
    </submittedName>
</protein>
<comment type="caution">
    <text evidence="4">The sequence shown here is derived from an EMBL/GenBank/DDBJ whole genome shotgun (WGS) entry which is preliminary data.</text>
</comment>
<evidence type="ECO:0000256" key="1">
    <source>
        <dbReference type="ARBA" id="ARBA00023002"/>
    </source>
</evidence>